<keyword evidence="5" id="KW-0830">Ubiquinone</keyword>
<dbReference type="PROSITE" id="PS01183">
    <property type="entry name" value="UBIE_1"/>
    <property type="match status" value="1"/>
</dbReference>
<proteinExistence type="inferred from homology"/>
<reference evidence="5 6" key="1">
    <citation type="journal article" date="2015" name="Genome Announc.">
        <title>Expanding the biotechnology potential of lactobacilli through comparative genomics of 213 strains and associated genera.</title>
        <authorList>
            <person name="Sun Z."/>
            <person name="Harris H.M."/>
            <person name="McCann A."/>
            <person name="Guo C."/>
            <person name="Argimon S."/>
            <person name="Zhang W."/>
            <person name="Yang X."/>
            <person name="Jeffery I.B."/>
            <person name="Cooney J.C."/>
            <person name="Kagawa T.F."/>
            <person name="Liu W."/>
            <person name="Song Y."/>
            <person name="Salvetti E."/>
            <person name="Wrobel A."/>
            <person name="Rasinkangas P."/>
            <person name="Parkhill J."/>
            <person name="Rea M.C."/>
            <person name="O'Sullivan O."/>
            <person name="Ritari J."/>
            <person name="Douillard F.P."/>
            <person name="Paul Ross R."/>
            <person name="Yang R."/>
            <person name="Briner A.E."/>
            <person name="Felis G.E."/>
            <person name="de Vos W.M."/>
            <person name="Barrangou R."/>
            <person name="Klaenhammer T.R."/>
            <person name="Caufield P.W."/>
            <person name="Cui Y."/>
            <person name="Zhang H."/>
            <person name="O'Toole P.W."/>
        </authorList>
    </citation>
    <scope>NUCLEOTIDE SEQUENCE [LARGE SCALE GENOMIC DNA]</scope>
    <source>
        <strain evidence="5 6">DSM 16045</strain>
    </source>
</reference>
<feature type="binding site" evidence="4">
    <location>
        <begin position="110"/>
        <end position="111"/>
    </location>
    <ligand>
        <name>S-adenosyl-L-methionine</name>
        <dbReference type="ChEBI" id="CHEBI:59789"/>
    </ligand>
</feature>
<feature type="binding site" evidence="4">
    <location>
        <position position="61"/>
    </location>
    <ligand>
        <name>S-adenosyl-L-methionine</name>
        <dbReference type="ChEBI" id="CHEBI:59789"/>
    </ligand>
</feature>
<evidence type="ECO:0000256" key="2">
    <source>
        <dbReference type="ARBA" id="ARBA00022679"/>
    </source>
</evidence>
<evidence type="ECO:0000256" key="1">
    <source>
        <dbReference type="ARBA" id="ARBA00022603"/>
    </source>
</evidence>
<dbReference type="PROSITE" id="PS51608">
    <property type="entry name" value="SAM_MT_UBIE"/>
    <property type="match status" value="1"/>
</dbReference>
<dbReference type="InterPro" id="IPR004033">
    <property type="entry name" value="UbiE/COQ5_MeTrFase"/>
</dbReference>
<dbReference type="UniPathway" id="UPA00079">
    <property type="reaction ID" value="UER00169"/>
</dbReference>
<dbReference type="GO" id="GO:0009234">
    <property type="term" value="P:menaquinone biosynthetic process"/>
    <property type="evidence" value="ECO:0007669"/>
    <property type="project" value="UniProtKB-UniRule"/>
</dbReference>
<protein>
    <recommendedName>
        <fullName evidence="4">Demethylmenaquinone methyltransferase</fullName>
        <ecNumber evidence="4">2.1.1.163</ecNumber>
    </recommendedName>
</protein>
<comment type="similarity">
    <text evidence="4">Belongs to the class I-like SAM-binding methyltransferase superfamily. MenG/UbiE family.</text>
</comment>
<dbReference type="EC" id="2.1.1.163" evidence="4"/>
<keyword evidence="6" id="KW-1185">Reference proteome</keyword>
<dbReference type="CDD" id="cd02440">
    <property type="entry name" value="AdoMet_MTases"/>
    <property type="match status" value="1"/>
</dbReference>
<evidence type="ECO:0000256" key="3">
    <source>
        <dbReference type="ARBA" id="ARBA00022691"/>
    </source>
</evidence>
<dbReference type="InterPro" id="IPR029063">
    <property type="entry name" value="SAM-dependent_MTases_sf"/>
</dbReference>
<dbReference type="PANTHER" id="PTHR43591:SF24">
    <property type="entry name" value="2-METHOXY-6-POLYPRENYL-1,4-BENZOQUINOL METHYLASE, MITOCHONDRIAL"/>
    <property type="match status" value="1"/>
</dbReference>
<keyword evidence="4" id="KW-0474">Menaquinone biosynthesis</keyword>
<evidence type="ECO:0000313" key="6">
    <source>
        <dbReference type="Proteomes" id="UP000051739"/>
    </source>
</evidence>
<dbReference type="GO" id="GO:0043770">
    <property type="term" value="F:demethylmenaquinone methyltransferase activity"/>
    <property type="evidence" value="ECO:0007669"/>
    <property type="project" value="UniProtKB-UniRule"/>
</dbReference>
<comment type="caution">
    <text evidence="4">Lacks conserved residue(s) required for the propagation of feature annotation.</text>
</comment>
<comment type="pathway">
    <text evidence="4">Quinol/quinone metabolism; menaquinone biosynthesis; menaquinol from 1,4-dihydroxy-2-naphthoate: step 2/2.</text>
</comment>
<keyword evidence="1 4" id="KW-0489">Methyltransferase</keyword>
<dbReference type="NCBIfam" id="NF001244">
    <property type="entry name" value="PRK00216.1-5"/>
    <property type="match status" value="1"/>
</dbReference>
<evidence type="ECO:0000313" key="5">
    <source>
        <dbReference type="EMBL" id="KRM03148.1"/>
    </source>
</evidence>
<keyword evidence="3 4" id="KW-0949">S-adenosyl-L-methionine</keyword>
<gene>
    <name evidence="4" type="primary">menG</name>
    <name evidence="5" type="ORF">FC60_GL001444</name>
</gene>
<comment type="catalytic activity">
    <reaction evidence="4">
        <text>a 2-demethylmenaquinol + S-adenosyl-L-methionine = a menaquinol + S-adenosyl-L-homocysteine + H(+)</text>
        <dbReference type="Rhea" id="RHEA:42640"/>
        <dbReference type="Rhea" id="RHEA-COMP:9539"/>
        <dbReference type="Rhea" id="RHEA-COMP:9563"/>
        <dbReference type="ChEBI" id="CHEBI:15378"/>
        <dbReference type="ChEBI" id="CHEBI:18151"/>
        <dbReference type="ChEBI" id="CHEBI:55437"/>
        <dbReference type="ChEBI" id="CHEBI:57856"/>
        <dbReference type="ChEBI" id="CHEBI:59789"/>
        <dbReference type="EC" id="2.1.1.163"/>
    </reaction>
</comment>
<comment type="function">
    <text evidence="4">Methyltransferase required for the conversion of demethylmenaquinol (DMKH2) to menaquinol (MKH2).</text>
</comment>
<dbReference type="PATRIC" id="fig|1423749.3.peg.1488"/>
<feature type="binding site" evidence="4">
    <location>
        <position position="82"/>
    </location>
    <ligand>
        <name>S-adenosyl-L-methionine</name>
        <dbReference type="ChEBI" id="CHEBI:59789"/>
    </ligand>
</feature>
<dbReference type="Pfam" id="PF01209">
    <property type="entry name" value="Ubie_methyltran"/>
    <property type="match status" value="1"/>
</dbReference>
<dbReference type="RefSeq" id="WP_056936917.1">
    <property type="nucleotide sequence ID" value="NZ_AZFN01000005.1"/>
</dbReference>
<dbReference type="InterPro" id="IPR023576">
    <property type="entry name" value="UbiE/COQ5_MeTrFase_CS"/>
</dbReference>
<dbReference type="EMBL" id="AZFN01000005">
    <property type="protein sequence ID" value="KRM03148.1"/>
    <property type="molecule type" value="Genomic_DNA"/>
</dbReference>
<dbReference type="SUPFAM" id="SSF53335">
    <property type="entry name" value="S-adenosyl-L-methionine-dependent methyltransferases"/>
    <property type="match status" value="1"/>
</dbReference>
<dbReference type="AlphaFoldDB" id="A0A0R1VN64"/>
<organism evidence="5 6">
    <name type="scientific">Limosilactobacillus gastricus DSM 16045</name>
    <dbReference type="NCBI Taxonomy" id="1423749"/>
    <lineage>
        <taxon>Bacteria</taxon>
        <taxon>Bacillati</taxon>
        <taxon>Bacillota</taxon>
        <taxon>Bacilli</taxon>
        <taxon>Lactobacillales</taxon>
        <taxon>Lactobacillaceae</taxon>
        <taxon>Limosilactobacillus</taxon>
    </lineage>
</organism>
<name>A0A0R1VN64_9LACO</name>
<dbReference type="Proteomes" id="UP000051739">
    <property type="component" value="Unassembled WGS sequence"/>
</dbReference>
<keyword evidence="2 4" id="KW-0808">Transferase</keyword>
<sequence length="240" mass="27352">MTLTNHHSESEVNQLFSRVAPQYDRMNDLISLGTQRRWRKQLFRELPIHQGDTCLDLCCGTGDLTISLAQRSGRKGRVVGLDFNAEMLALAKRKAHTRGVNQQIEWLQADAMHLPFTDDQFNIITIGYGLRNVPDANQVLSEIYRVLAPGGHFACLEMSQPTNPIIKLGWRAYFKLFPYMARLTGAHPQDYQYLQKTAQAFYSADEIVQVMRESGFQKVRYHKLNLGAGALHFGQKARIN</sequence>
<dbReference type="PANTHER" id="PTHR43591">
    <property type="entry name" value="METHYLTRANSFERASE"/>
    <property type="match status" value="1"/>
</dbReference>
<dbReference type="HAMAP" id="MF_01813">
    <property type="entry name" value="MenG_UbiE_methyltr"/>
    <property type="match status" value="1"/>
</dbReference>
<comment type="caution">
    <text evidence="5">The sequence shown here is derived from an EMBL/GenBank/DDBJ whole genome shotgun (WGS) entry which is preliminary data.</text>
</comment>
<dbReference type="GO" id="GO:0032259">
    <property type="term" value="P:methylation"/>
    <property type="evidence" value="ECO:0007669"/>
    <property type="project" value="UniProtKB-KW"/>
</dbReference>
<dbReference type="Gene3D" id="3.40.50.150">
    <property type="entry name" value="Vaccinia Virus protein VP39"/>
    <property type="match status" value="1"/>
</dbReference>
<accession>A0A0R1VN64</accession>
<dbReference type="NCBIfam" id="TIGR01934">
    <property type="entry name" value="MenG_MenH_UbiE"/>
    <property type="match status" value="1"/>
</dbReference>
<evidence type="ECO:0000256" key="4">
    <source>
        <dbReference type="HAMAP-Rule" id="MF_01813"/>
    </source>
</evidence>